<dbReference type="GO" id="GO:0043137">
    <property type="term" value="P:DNA replication, removal of RNA primer"/>
    <property type="evidence" value="ECO:0007669"/>
    <property type="project" value="TreeGrafter"/>
</dbReference>
<dbReference type="CDD" id="cd09278">
    <property type="entry name" value="RNase_HI_prokaryote_like"/>
    <property type="match status" value="1"/>
</dbReference>
<dbReference type="GO" id="GO:0003676">
    <property type="term" value="F:nucleic acid binding"/>
    <property type="evidence" value="ECO:0007669"/>
    <property type="project" value="InterPro"/>
</dbReference>
<sequence>MTSTPTPSPEAHPAVLRQGLHVFTDGCVEPGTGDGGWAYVVYRDGLEIASGCGGVVKTANNAMEIMAVLEAVNWIGSNAAEEPVVIWSDSLYAIRGCNAFRQIWKGNGWKKIDANPNLRRRKIAHAEIWKALDLKLSQNAFISIEWCKGHFGIDGNERADGLADQGRRTIQRPGGRT</sequence>
<evidence type="ECO:0000256" key="4">
    <source>
        <dbReference type="ARBA" id="ARBA00011245"/>
    </source>
</evidence>
<dbReference type="GO" id="GO:0004523">
    <property type="term" value="F:RNA-DNA hybrid ribonuclease activity"/>
    <property type="evidence" value="ECO:0007669"/>
    <property type="project" value="UniProtKB-EC"/>
</dbReference>
<comment type="subunit">
    <text evidence="4">Monomer.</text>
</comment>
<dbReference type="GO" id="GO:0046872">
    <property type="term" value="F:metal ion binding"/>
    <property type="evidence" value="ECO:0007669"/>
    <property type="project" value="UniProtKB-KW"/>
</dbReference>
<comment type="similarity">
    <text evidence="3">Belongs to the RNase H family.</text>
</comment>
<name>A0AAF1K3F6_9HYPH</name>
<reference evidence="12 13" key="1">
    <citation type="journal article" date="2018" name="Sci. Rep.">
        <title>Rhizobium tumorigenes sp. nov., a novel plant tumorigenic bacterium isolated from cane gall tumors on thornless blackberry.</title>
        <authorList>
            <person name="Kuzmanovi N."/>
            <person name="Smalla K."/>
            <person name="Gronow S."/>
            <person name="PuBawska J."/>
        </authorList>
    </citation>
    <scope>NUCLEOTIDE SEQUENCE [LARGE SCALE GENOMIC DNA]</scope>
    <source>
        <strain evidence="12 13">1078</strain>
    </source>
</reference>
<comment type="catalytic activity">
    <reaction evidence="1">
        <text>Endonucleolytic cleavage to 5'-phosphomonoester.</text>
        <dbReference type="EC" id="3.1.26.4"/>
    </reaction>
</comment>
<dbReference type="EMBL" id="CP117255">
    <property type="protein sequence ID" value="WFR94756.1"/>
    <property type="molecule type" value="Genomic_DNA"/>
</dbReference>
<reference evidence="13" key="2">
    <citation type="journal article" date="2023" name="MicrobiologyOpen">
        <title>Genomics of the tumorigenes clade of the family Rhizobiaceae and description of Rhizobium rhododendri sp. nov.</title>
        <authorList>
            <person name="Kuzmanovic N."/>
            <person name="diCenzo G.C."/>
            <person name="Bunk B."/>
            <person name="Sproeer C."/>
            <person name="Fruehling A."/>
            <person name="Neumann-Schaal M."/>
            <person name="Overmann J."/>
            <person name="Smalla K."/>
        </authorList>
    </citation>
    <scope>NUCLEOTIDE SEQUENCE [LARGE SCALE GENOMIC DNA]</scope>
    <source>
        <strain evidence="13">1078</strain>
    </source>
</reference>
<dbReference type="Gene3D" id="3.30.420.10">
    <property type="entry name" value="Ribonuclease H-like superfamily/Ribonuclease H"/>
    <property type="match status" value="1"/>
</dbReference>
<feature type="domain" description="RNase H type-1" evidence="11">
    <location>
        <begin position="16"/>
        <end position="168"/>
    </location>
</feature>
<keyword evidence="10" id="KW-0460">Magnesium</keyword>
<dbReference type="RefSeq" id="WP_111220889.1">
    <property type="nucleotide sequence ID" value="NZ_CP117255.1"/>
</dbReference>
<evidence type="ECO:0000256" key="2">
    <source>
        <dbReference type="ARBA" id="ARBA00001946"/>
    </source>
</evidence>
<evidence type="ECO:0000256" key="8">
    <source>
        <dbReference type="ARBA" id="ARBA00022759"/>
    </source>
</evidence>
<evidence type="ECO:0000256" key="7">
    <source>
        <dbReference type="ARBA" id="ARBA00022723"/>
    </source>
</evidence>
<evidence type="ECO:0000256" key="10">
    <source>
        <dbReference type="ARBA" id="ARBA00022842"/>
    </source>
</evidence>
<dbReference type="InterPro" id="IPR022892">
    <property type="entry name" value="RNaseHI"/>
</dbReference>
<evidence type="ECO:0000256" key="9">
    <source>
        <dbReference type="ARBA" id="ARBA00022801"/>
    </source>
</evidence>
<evidence type="ECO:0000256" key="3">
    <source>
        <dbReference type="ARBA" id="ARBA00005300"/>
    </source>
</evidence>
<evidence type="ECO:0000259" key="11">
    <source>
        <dbReference type="PROSITE" id="PS50879"/>
    </source>
</evidence>
<evidence type="ECO:0000313" key="13">
    <source>
        <dbReference type="Proteomes" id="UP000249499"/>
    </source>
</evidence>
<gene>
    <name evidence="12" type="ORF">PR017_13155</name>
</gene>
<evidence type="ECO:0000313" key="12">
    <source>
        <dbReference type="EMBL" id="WFR94756.1"/>
    </source>
</evidence>
<evidence type="ECO:0000256" key="1">
    <source>
        <dbReference type="ARBA" id="ARBA00000077"/>
    </source>
</evidence>
<organism evidence="12 13">
    <name type="scientific">Rhizobium tumorigenes</name>
    <dbReference type="NCBI Taxonomy" id="2041385"/>
    <lineage>
        <taxon>Bacteria</taxon>
        <taxon>Pseudomonadati</taxon>
        <taxon>Pseudomonadota</taxon>
        <taxon>Alphaproteobacteria</taxon>
        <taxon>Hyphomicrobiales</taxon>
        <taxon>Rhizobiaceae</taxon>
        <taxon>Rhizobium/Agrobacterium group</taxon>
        <taxon>Rhizobium</taxon>
    </lineage>
</organism>
<proteinExistence type="inferred from homology"/>
<accession>A0AAF1K3F6</accession>
<dbReference type="Proteomes" id="UP000249499">
    <property type="component" value="Chromosome"/>
</dbReference>
<evidence type="ECO:0000256" key="5">
    <source>
        <dbReference type="ARBA" id="ARBA00012180"/>
    </source>
</evidence>
<keyword evidence="8" id="KW-0255">Endonuclease</keyword>
<dbReference type="InterPro" id="IPR002156">
    <property type="entry name" value="RNaseH_domain"/>
</dbReference>
<dbReference type="PANTHER" id="PTHR10642:SF26">
    <property type="entry name" value="RIBONUCLEASE H1"/>
    <property type="match status" value="1"/>
</dbReference>
<dbReference type="Pfam" id="PF00075">
    <property type="entry name" value="RNase_H"/>
    <property type="match status" value="1"/>
</dbReference>
<dbReference type="EC" id="3.1.26.4" evidence="5"/>
<protein>
    <recommendedName>
        <fullName evidence="5">ribonuclease H</fullName>
        <ecNumber evidence="5">3.1.26.4</ecNumber>
    </recommendedName>
</protein>
<keyword evidence="6" id="KW-0540">Nuclease</keyword>
<keyword evidence="7" id="KW-0479">Metal-binding</keyword>
<dbReference type="PANTHER" id="PTHR10642">
    <property type="entry name" value="RIBONUCLEASE H1"/>
    <property type="match status" value="1"/>
</dbReference>
<dbReference type="PROSITE" id="PS50879">
    <property type="entry name" value="RNASE_H_1"/>
    <property type="match status" value="1"/>
</dbReference>
<dbReference type="InterPro" id="IPR050092">
    <property type="entry name" value="RNase_H"/>
</dbReference>
<dbReference type="AlphaFoldDB" id="A0AAF1K3F6"/>
<comment type="cofactor">
    <cofactor evidence="2">
        <name>Mg(2+)</name>
        <dbReference type="ChEBI" id="CHEBI:18420"/>
    </cofactor>
</comment>
<keyword evidence="9" id="KW-0378">Hydrolase</keyword>
<dbReference type="InterPro" id="IPR036397">
    <property type="entry name" value="RNaseH_sf"/>
</dbReference>
<evidence type="ECO:0000256" key="6">
    <source>
        <dbReference type="ARBA" id="ARBA00022722"/>
    </source>
</evidence>
<dbReference type="InterPro" id="IPR012337">
    <property type="entry name" value="RNaseH-like_sf"/>
</dbReference>
<dbReference type="SUPFAM" id="SSF53098">
    <property type="entry name" value="Ribonuclease H-like"/>
    <property type="match status" value="1"/>
</dbReference>
<dbReference type="KEGG" id="rtu:PR017_13155"/>
<keyword evidence="13" id="KW-1185">Reference proteome</keyword>